<proteinExistence type="predicted"/>
<organism evidence="1 2">
    <name type="scientific">Diphasiastrum complanatum</name>
    <name type="common">Issler's clubmoss</name>
    <name type="synonym">Lycopodium complanatum</name>
    <dbReference type="NCBI Taxonomy" id="34168"/>
    <lineage>
        <taxon>Eukaryota</taxon>
        <taxon>Viridiplantae</taxon>
        <taxon>Streptophyta</taxon>
        <taxon>Embryophyta</taxon>
        <taxon>Tracheophyta</taxon>
        <taxon>Lycopodiopsida</taxon>
        <taxon>Lycopodiales</taxon>
        <taxon>Lycopodiaceae</taxon>
        <taxon>Lycopodioideae</taxon>
        <taxon>Diphasiastrum</taxon>
    </lineage>
</organism>
<reference evidence="2" key="1">
    <citation type="journal article" date="2024" name="Proc. Natl. Acad. Sci. U.S.A.">
        <title>Extraordinary preservation of gene collinearity over three hundred million years revealed in homosporous lycophytes.</title>
        <authorList>
            <person name="Li C."/>
            <person name="Wickell D."/>
            <person name="Kuo L.Y."/>
            <person name="Chen X."/>
            <person name="Nie B."/>
            <person name="Liao X."/>
            <person name="Peng D."/>
            <person name="Ji J."/>
            <person name="Jenkins J."/>
            <person name="Williams M."/>
            <person name="Shu S."/>
            <person name="Plott C."/>
            <person name="Barry K."/>
            <person name="Rajasekar S."/>
            <person name="Grimwood J."/>
            <person name="Han X."/>
            <person name="Sun S."/>
            <person name="Hou Z."/>
            <person name="He W."/>
            <person name="Dai G."/>
            <person name="Sun C."/>
            <person name="Schmutz J."/>
            <person name="Leebens-Mack J.H."/>
            <person name="Li F.W."/>
            <person name="Wang L."/>
        </authorList>
    </citation>
    <scope>NUCLEOTIDE SEQUENCE [LARGE SCALE GENOMIC DNA]</scope>
    <source>
        <strain evidence="2">cv. PW_Plant_1</strain>
    </source>
</reference>
<protein>
    <submittedName>
        <fullName evidence="1">Uncharacterized protein</fullName>
    </submittedName>
</protein>
<name>A0ACC2BJC1_DIPCM</name>
<sequence length="210" mass="24645">MKRSTYKSYVLLLTTSTPHAASALLLVAPNLLPQDRHRSFLEFAEGQSVYSRLSFARHKFVQGRSLIENLSAHYYGPFQIVEKLRPVTYHLQLLATTHACDIFRVSLLRLSLFPDEPCDPLFPTDPKLFLFLPAVQVRVVLRRRLVQFLVQWHSRRKAKAKAVLKQLPNYHNVCYFIVFVFKLMLCFKSWNMARSMTLLRTFVEFLYYTL</sequence>
<dbReference type="EMBL" id="CM055106">
    <property type="protein sequence ID" value="KAJ7529822.1"/>
    <property type="molecule type" value="Genomic_DNA"/>
</dbReference>
<evidence type="ECO:0000313" key="2">
    <source>
        <dbReference type="Proteomes" id="UP001162992"/>
    </source>
</evidence>
<evidence type="ECO:0000313" key="1">
    <source>
        <dbReference type="EMBL" id="KAJ7529822.1"/>
    </source>
</evidence>
<dbReference type="Proteomes" id="UP001162992">
    <property type="component" value="Chromosome 15"/>
</dbReference>
<keyword evidence="2" id="KW-1185">Reference proteome</keyword>
<gene>
    <name evidence="1" type="ORF">O6H91_15G067900</name>
</gene>
<comment type="caution">
    <text evidence="1">The sequence shown here is derived from an EMBL/GenBank/DDBJ whole genome shotgun (WGS) entry which is preliminary data.</text>
</comment>
<accession>A0ACC2BJC1</accession>